<dbReference type="SUPFAM" id="SSF69322">
    <property type="entry name" value="Tricorn protease domain 2"/>
    <property type="match status" value="1"/>
</dbReference>
<comment type="caution">
    <text evidence="2">The sequence shown here is derived from an EMBL/GenBank/DDBJ whole genome shotgun (WGS) entry which is preliminary data.</text>
</comment>
<evidence type="ECO:0000313" key="3">
    <source>
        <dbReference type="Proteomes" id="UP001596514"/>
    </source>
</evidence>
<proteinExistence type="predicted"/>
<gene>
    <name evidence="2" type="ORF">ACFQVD_35960</name>
</gene>
<dbReference type="RefSeq" id="WP_343969124.1">
    <property type="nucleotide sequence ID" value="NZ_BAAAGK010000072.1"/>
</dbReference>
<dbReference type="Proteomes" id="UP001596514">
    <property type="component" value="Unassembled WGS sequence"/>
</dbReference>
<accession>A0ABW2TB71</accession>
<evidence type="ECO:0000313" key="2">
    <source>
        <dbReference type="EMBL" id="MFC7605512.1"/>
    </source>
</evidence>
<keyword evidence="3" id="KW-1185">Reference proteome</keyword>
<name>A0ABW2TB71_9ACTN</name>
<dbReference type="PANTHER" id="PTHR19879:SF9">
    <property type="entry name" value="TRANSCRIPTION INITIATION FACTOR TFIID SUBUNIT 5"/>
    <property type="match status" value="1"/>
</dbReference>
<dbReference type="PROSITE" id="PS50082">
    <property type="entry name" value="WD_REPEATS_2"/>
    <property type="match status" value="1"/>
</dbReference>
<evidence type="ECO:0000256" key="1">
    <source>
        <dbReference type="PROSITE-ProRule" id="PRU00221"/>
    </source>
</evidence>
<dbReference type="PANTHER" id="PTHR19879">
    <property type="entry name" value="TRANSCRIPTION INITIATION FACTOR TFIID"/>
    <property type="match status" value="1"/>
</dbReference>
<dbReference type="Gene3D" id="2.130.10.10">
    <property type="entry name" value="YVTN repeat-like/Quinoprotein amine dehydrogenase"/>
    <property type="match status" value="2"/>
</dbReference>
<dbReference type="Pfam" id="PF00400">
    <property type="entry name" value="WD40"/>
    <property type="match status" value="1"/>
</dbReference>
<feature type="repeat" description="WD" evidence="1">
    <location>
        <begin position="278"/>
        <end position="310"/>
    </location>
</feature>
<dbReference type="EMBL" id="JBHTEE010000001">
    <property type="protein sequence ID" value="MFC7605512.1"/>
    <property type="molecule type" value="Genomic_DNA"/>
</dbReference>
<dbReference type="InterPro" id="IPR015943">
    <property type="entry name" value="WD40/YVTN_repeat-like_dom_sf"/>
</dbReference>
<reference evidence="3" key="1">
    <citation type="journal article" date="2019" name="Int. J. Syst. Evol. Microbiol.">
        <title>The Global Catalogue of Microorganisms (GCM) 10K type strain sequencing project: providing services to taxonomists for standard genome sequencing and annotation.</title>
        <authorList>
            <consortium name="The Broad Institute Genomics Platform"/>
            <consortium name="The Broad Institute Genome Sequencing Center for Infectious Disease"/>
            <person name="Wu L."/>
            <person name="Ma J."/>
        </authorList>
    </citation>
    <scope>NUCLEOTIDE SEQUENCE [LARGE SCALE GENOMIC DNA]</scope>
    <source>
        <strain evidence="3">JCM 10083</strain>
    </source>
</reference>
<sequence length="387" mass="41354">MGERDEPVFRYTGGCANPDFGPGDRTLRCADHGTGTVTVLSLSPVTDSVKLTDAFVGSTAVLSEDGSTLAVESRRDLEIWDPVRRVRRGALPLNGVAGTSESLFALSSDGKLLASSFRSSGKVEIWDVASATRKITLRTGHAISDRVPLRFSPDGRTLAVLTSPSISSTLFELWDVASGALRVKSAGIPLEFGQGIDSELRVLFSPDGRTVLSGPDQGVLDVATGRRVLAPNLEMSPAKARSRDGLVVVVDKDKIGFWDARTLRHRYDVLPGAEPGNAVAFAPDGKVLALADTTGRIRLWDVPNRRALGLPLAGFLTPKDKAGPDKITTMAFSADGAVLAAVDDAGRFRTHLIAPDKVKSALCALFGPLSEADWRTHIPEIPYRRTC</sequence>
<protein>
    <submittedName>
        <fullName evidence="2">WD40 repeat domain-containing protein</fullName>
    </submittedName>
</protein>
<dbReference type="InterPro" id="IPR001680">
    <property type="entry name" value="WD40_rpt"/>
</dbReference>
<organism evidence="2 3">
    <name type="scientific">Streptosporangium amethystogenes subsp. fukuiense</name>
    <dbReference type="NCBI Taxonomy" id="698418"/>
    <lineage>
        <taxon>Bacteria</taxon>
        <taxon>Bacillati</taxon>
        <taxon>Actinomycetota</taxon>
        <taxon>Actinomycetes</taxon>
        <taxon>Streptosporangiales</taxon>
        <taxon>Streptosporangiaceae</taxon>
        <taxon>Streptosporangium</taxon>
    </lineage>
</organism>
<keyword evidence="1" id="KW-0853">WD repeat</keyword>